<proteinExistence type="predicted"/>
<evidence type="ECO:0000313" key="1">
    <source>
        <dbReference type="EMBL" id="KAJ8678277.1"/>
    </source>
</evidence>
<organism evidence="1 2">
    <name type="scientific">Eretmocerus hayati</name>
    <dbReference type="NCBI Taxonomy" id="131215"/>
    <lineage>
        <taxon>Eukaryota</taxon>
        <taxon>Metazoa</taxon>
        <taxon>Ecdysozoa</taxon>
        <taxon>Arthropoda</taxon>
        <taxon>Hexapoda</taxon>
        <taxon>Insecta</taxon>
        <taxon>Pterygota</taxon>
        <taxon>Neoptera</taxon>
        <taxon>Endopterygota</taxon>
        <taxon>Hymenoptera</taxon>
        <taxon>Apocrita</taxon>
        <taxon>Proctotrupomorpha</taxon>
        <taxon>Chalcidoidea</taxon>
        <taxon>Aphelinidae</taxon>
        <taxon>Aphelininae</taxon>
        <taxon>Eretmocerus</taxon>
    </lineage>
</organism>
<accession>A0ACC2P4F9</accession>
<dbReference type="EMBL" id="CM056742">
    <property type="protein sequence ID" value="KAJ8678277.1"/>
    <property type="molecule type" value="Genomic_DNA"/>
</dbReference>
<comment type="caution">
    <text evidence="1">The sequence shown here is derived from an EMBL/GenBank/DDBJ whole genome shotgun (WGS) entry which is preliminary data.</text>
</comment>
<name>A0ACC2P4F9_9HYME</name>
<gene>
    <name evidence="1" type="ORF">QAD02_014064</name>
</gene>
<dbReference type="Proteomes" id="UP001239111">
    <property type="component" value="Chromosome 2"/>
</dbReference>
<protein>
    <submittedName>
        <fullName evidence="1">Uncharacterized protein</fullName>
    </submittedName>
</protein>
<reference evidence="1" key="1">
    <citation type="submission" date="2023-04" db="EMBL/GenBank/DDBJ databases">
        <title>A chromosome-level genome assembly of the parasitoid wasp Eretmocerus hayati.</title>
        <authorList>
            <person name="Zhong Y."/>
            <person name="Liu S."/>
            <person name="Liu Y."/>
        </authorList>
    </citation>
    <scope>NUCLEOTIDE SEQUENCE</scope>
    <source>
        <strain evidence="1">ZJU_SS_LIU_2023</strain>
    </source>
</reference>
<sequence length="199" mass="22313">MNDLYQLLKNLMARVVKTKTLDYVKNVGDLLKVDLKNVSCLRSVKMVDIGFAASASLNAVENLKEVENQSFSLQCQKFIVAICQKLQKDSSLSYEFVIGASCLSPFVMQTKSTAKLRADRALSNLVHQKRLNAIVADGIKSDTFLNELMMKERMSGHFKKFVQLILVVFRGNAAIERSFSYNKEFLVENLKEAISGCTA</sequence>
<keyword evidence="2" id="KW-1185">Reference proteome</keyword>
<evidence type="ECO:0000313" key="2">
    <source>
        <dbReference type="Proteomes" id="UP001239111"/>
    </source>
</evidence>